<sequence length="155" mass="17366">QRKKLSEMILSKSSQSILALSLQKNSTEFFVQFKSLAAESDIQIKDIPKKKLKQIGFTMKTRLAQQVLNEQRPQAIVLSAIILLLYRVIGMILHAPFSLVDQLLEALDKSKIAKEVIDQVKAVKEEIANPTDKLNSSVENLRATIASEMKSQESS</sequence>
<protein>
    <submittedName>
        <fullName evidence="2">Uncharacterized protein</fullName>
    </submittedName>
</protein>
<dbReference type="PANTHER" id="PTHR31057:SF0">
    <property type="entry name" value="E3 UFM1-PROTEIN LIGASE 1"/>
    <property type="match status" value="1"/>
</dbReference>
<organism evidence="2 3">
    <name type="scientific">Beta vulgaris subsp. vulgaris</name>
    <name type="common">Beet</name>
    <dbReference type="NCBI Taxonomy" id="3555"/>
    <lineage>
        <taxon>Eukaryota</taxon>
        <taxon>Viridiplantae</taxon>
        <taxon>Streptophyta</taxon>
        <taxon>Embryophyta</taxon>
        <taxon>Tracheophyta</taxon>
        <taxon>Spermatophyta</taxon>
        <taxon>Magnoliopsida</taxon>
        <taxon>eudicotyledons</taxon>
        <taxon>Gunneridae</taxon>
        <taxon>Pentapetalae</taxon>
        <taxon>Caryophyllales</taxon>
        <taxon>Chenopodiaceae</taxon>
        <taxon>Betoideae</taxon>
        <taxon>Beta</taxon>
    </lineage>
</organism>
<reference evidence="2 3" key="1">
    <citation type="journal article" date="2014" name="Nature">
        <title>The genome of the recently domesticated crop plant sugar beet (Beta vulgaris).</title>
        <authorList>
            <person name="Dohm J.C."/>
            <person name="Minoche A.E."/>
            <person name="Holtgrawe D."/>
            <person name="Capella-Gutierrez S."/>
            <person name="Zakrzewski F."/>
            <person name="Tafer H."/>
            <person name="Rupp O."/>
            <person name="Sorensen T.R."/>
            <person name="Stracke R."/>
            <person name="Reinhardt R."/>
            <person name="Goesmann A."/>
            <person name="Kraft T."/>
            <person name="Schulz B."/>
            <person name="Stadler P.F."/>
            <person name="Schmidt T."/>
            <person name="Gabaldon T."/>
            <person name="Lehrach H."/>
            <person name="Weisshaar B."/>
            <person name="Himmelbauer H."/>
        </authorList>
    </citation>
    <scope>NUCLEOTIDE SEQUENCE [LARGE SCALE GENOMIC DNA]</scope>
    <source>
        <tissue evidence="2">Taproot</tissue>
    </source>
</reference>
<dbReference type="InterPro" id="IPR018611">
    <property type="entry name" value="Ufl1"/>
</dbReference>
<dbReference type="GO" id="GO:0061666">
    <property type="term" value="F:UFM1 ligase activity"/>
    <property type="evidence" value="ECO:0007669"/>
    <property type="project" value="InterPro"/>
</dbReference>
<dbReference type="GO" id="GO:0005789">
    <property type="term" value="C:endoplasmic reticulum membrane"/>
    <property type="evidence" value="ECO:0007669"/>
    <property type="project" value="TreeGrafter"/>
</dbReference>
<dbReference type="GO" id="GO:0034976">
    <property type="term" value="P:response to endoplasmic reticulum stress"/>
    <property type="evidence" value="ECO:0007669"/>
    <property type="project" value="TreeGrafter"/>
</dbReference>
<keyword evidence="1" id="KW-0472">Membrane</keyword>
<dbReference type="Proteomes" id="UP000035740">
    <property type="component" value="Unassembled WGS sequence"/>
</dbReference>
<evidence type="ECO:0000256" key="1">
    <source>
        <dbReference type="SAM" id="Phobius"/>
    </source>
</evidence>
<accession>A0A0J8AXA4</accession>
<dbReference type="PANTHER" id="PTHR31057">
    <property type="entry name" value="E3 UFM1-PROTEIN LIGASE 1"/>
    <property type="match status" value="1"/>
</dbReference>
<keyword evidence="3" id="KW-1185">Reference proteome</keyword>
<proteinExistence type="predicted"/>
<feature type="transmembrane region" description="Helical" evidence="1">
    <location>
        <begin position="75"/>
        <end position="97"/>
    </location>
</feature>
<gene>
    <name evidence="2" type="ORF">BVRB_031950</name>
</gene>
<dbReference type="GO" id="GO:1990592">
    <property type="term" value="P:protein K69-linked ufmylation"/>
    <property type="evidence" value="ECO:0007669"/>
    <property type="project" value="TreeGrafter"/>
</dbReference>
<name>A0A0J8AXA4_BETVV</name>
<evidence type="ECO:0000313" key="2">
    <source>
        <dbReference type="EMBL" id="KMS93391.1"/>
    </source>
</evidence>
<dbReference type="Gramene" id="KMS93391">
    <property type="protein sequence ID" value="KMS93391"/>
    <property type="gene ID" value="BVRB_031950"/>
</dbReference>
<feature type="non-terminal residue" evidence="2">
    <location>
        <position position="1"/>
    </location>
</feature>
<keyword evidence="1" id="KW-1133">Transmembrane helix</keyword>
<dbReference type="AlphaFoldDB" id="A0A0J8AXA4"/>
<dbReference type="EMBL" id="KQ103242">
    <property type="protein sequence ID" value="KMS93391.1"/>
    <property type="molecule type" value="Genomic_DNA"/>
</dbReference>
<dbReference type="GO" id="GO:0032434">
    <property type="term" value="P:regulation of proteasomal ubiquitin-dependent protein catabolic process"/>
    <property type="evidence" value="ECO:0007669"/>
    <property type="project" value="TreeGrafter"/>
</dbReference>
<evidence type="ECO:0000313" key="3">
    <source>
        <dbReference type="Proteomes" id="UP000035740"/>
    </source>
</evidence>
<keyword evidence="1" id="KW-0812">Transmembrane</keyword>